<organism evidence="2 3">
    <name type="scientific">Metabacillus bambusae</name>
    <dbReference type="NCBI Taxonomy" id="2795218"/>
    <lineage>
        <taxon>Bacteria</taxon>
        <taxon>Bacillati</taxon>
        <taxon>Bacillota</taxon>
        <taxon>Bacilli</taxon>
        <taxon>Bacillales</taxon>
        <taxon>Bacillaceae</taxon>
        <taxon>Metabacillus</taxon>
    </lineage>
</organism>
<evidence type="ECO:0000313" key="3">
    <source>
        <dbReference type="Proteomes" id="UP000663981"/>
    </source>
</evidence>
<dbReference type="EMBL" id="JAGDEL010000002">
    <property type="protein sequence ID" value="MBO1510973.1"/>
    <property type="molecule type" value="Genomic_DNA"/>
</dbReference>
<accession>A0ABS3MYD6</accession>
<dbReference type="Pfam" id="PF08378">
    <property type="entry name" value="NERD"/>
    <property type="match status" value="1"/>
</dbReference>
<gene>
    <name evidence="2" type="ORF">I7822_04600</name>
</gene>
<feature type="domain" description="NERD" evidence="1">
    <location>
        <begin position="53"/>
        <end position="168"/>
    </location>
</feature>
<proteinExistence type="predicted"/>
<reference evidence="2 3" key="1">
    <citation type="submission" date="2021-03" db="EMBL/GenBank/DDBJ databases">
        <title>Whole genome sequence of Metabacillus bambusae BG109.</title>
        <authorList>
            <person name="Jeong J.W."/>
        </authorList>
    </citation>
    <scope>NUCLEOTIDE SEQUENCE [LARGE SCALE GENOMIC DNA]</scope>
    <source>
        <strain evidence="2 3">BG109</strain>
    </source>
</reference>
<protein>
    <submittedName>
        <fullName evidence="2">NERD domain-containing protein</fullName>
    </submittedName>
</protein>
<dbReference type="InterPro" id="IPR011528">
    <property type="entry name" value="NERD"/>
</dbReference>
<dbReference type="PROSITE" id="PS50965">
    <property type="entry name" value="NERD"/>
    <property type="match status" value="1"/>
</dbReference>
<name>A0ABS3MYD6_9BACI</name>
<dbReference type="RefSeq" id="WP_207975578.1">
    <property type="nucleotide sequence ID" value="NZ_JAGDEL010000002.1"/>
</dbReference>
<comment type="caution">
    <text evidence="2">The sequence shown here is derived from an EMBL/GenBank/DDBJ whole genome shotgun (WGS) entry which is preliminary data.</text>
</comment>
<dbReference type="Proteomes" id="UP000663981">
    <property type="component" value="Unassembled WGS sequence"/>
</dbReference>
<evidence type="ECO:0000313" key="2">
    <source>
        <dbReference type="EMBL" id="MBO1510973.1"/>
    </source>
</evidence>
<sequence length="327" mass="37944">MIRDPKHKGVNNLIIKEQKKSSELLKLEAIVNRLRKSHSSYPILVKDYAKKLAGYKGEKSIAYYLSYINDNYLIFNNIRLKDKNHFFQIDTLIASPFFICNLEVKNIAGTLFFDEEYDQMIRTLDGKEEGYPSPLIQIRRQQSHLENWLGDHKFPRIPCQSFVVISNPSSIIKASKSLKSQILHSANIPFKIGVLEKKFKEQLLTKSSLKKLSKTLIEKHIEEDVDLFTHYNISKNDILTGVQCPDCGQFPAKRAQGSWRCSICKHKAKDAHFKTLEEYKYLFGNKITNQQLRSFLHISSRTSATKFFSTLNYVHEGKTKDRVYFIP</sequence>
<evidence type="ECO:0000259" key="1">
    <source>
        <dbReference type="PROSITE" id="PS50965"/>
    </source>
</evidence>
<keyword evidence="3" id="KW-1185">Reference proteome</keyword>